<name>A0A854NHC1_CORDP</name>
<reference evidence="4" key="1">
    <citation type="submission" date="2016-02" db="EMBL/GenBank/DDBJ databases">
        <title>Genomic analyses of a collection of pathogenic Corynebacterium diphtheriae.</title>
        <authorList>
            <person name="Sangal V."/>
            <person name="Titov L."/>
        </authorList>
    </citation>
    <scope>NUCLEOTIDE SEQUENCE [LARGE SCALE GENOMIC DNA]</scope>
    <source>
        <strain evidence="4">1438</strain>
    </source>
</reference>
<comment type="caution">
    <text evidence="3">The sequence shown here is derived from an EMBL/GenBank/DDBJ whole genome shotgun (WGS) entry which is preliminary data.</text>
</comment>
<dbReference type="EMBL" id="LSZF01000020">
    <property type="protein sequence ID" value="OWM35295.1"/>
    <property type="molecule type" value="Genomic_DNA"/>
</dbReference>
<dbReference type="Pfam" id="PF04326">
    <property type="entry name" value="SLFN_AlbA_2"/>
    <property type="match status" value="1"/>
</dbReference>
<dbReference type="PANTHER" id="PTHR30595">
    <property type="entry name" value="GLPR-RELATED TRANSCRIPTIONAL REPRESSOR"/>
    <property type="match status" value="1"/>
</dbReference>
<evidence type="ECO:0000256" key="1">
    <source>
        <dbReference type="SAM" id="MobiDB-lite"/>
    </source>
</evidence>
<accession>A0A854NHC1</accession>
<dbReference type="Pfam" id="PF13749">
    <property type="entry name" value="HATPase_c_4"/>
    <property type="match status" value="1"/>
</dbReference>
<dbReference type="PANTHER" id="PTHR30595:SF6">
    <property type="entry name" value="SCHLAFEN ALBA-2 DOMAIN-CONTAINING PROTEIN"/>
    <property type="match status" value="1"/>
</dbReference>
<dbReference type="Gene3D" id="3.30.950.30">
    <property type="entry name" value="Schlafen, AAA domain"/>
    <property type="match status" value="1"/>
</dbReference>
<feature type="compositionally biased region" description="Basic residues" evidence="1">
    <location>
        <begin position="471"/>
        <end position="481"/>
    </location>
</feature>
<sequence length="481" mass="53268">MGVVNQSELASIIRRLRVIGTDGQSVEVKSGVGKSVVESLSAFANTSGGIIIVGISEEAGFLPVPDFDAAKAHDKLVSFCGQLTPPIRPTIEIVEFEDSSVVVAEVEELLPREKPCFITERGSLRGSYYRVGDADIRMSTYEVERFIEERQQPRWDEEAVAGSGLVDLDQNMLDTYVDRQRSDRPRTFADGLPTALQRLRVVVEDSVSLGALLTMGTDPQAIFPRLTVTFAVYPGADKGDVLDGIRLEESKTLYGPIPDLVQQTVDLVRRNMRTAALIDGAFRTDLPDYPLVAVREAVVNALMHRDYSPLARGSQVQVNMFVDRLEISNPGGLYGNVTEQNIRKPGNSSTRNQRISHFLESTDFPGGGLVAENRGTGIAVIDKSLEQALMPPAQIINRLDSFTIVFRRRRVAVAEKHLSSHDFVQFYLEEHESASTSELVEASGFSRTAIQRALNMGIESGEIETTEPRRSPKQRYRLRRT</sequence>
<dbReference type="InterPro" id="IPR007421">
    <property type="entry name" value="Schlafen_AlbA_2_dom"/>
</dbReference>
<evidence type="ECO:0000313" key="3">
    <source>
        <dbReference type="EMBL" id="OWM35295.1"/>
    </source>
</evidence>
<dbReference type="Proteomes" id="UP000197692">
    <property type="component" value="Unassembled WGS sequence"/>
</dbReference>
<gene>
    <name evidence="3" type="ORF">AY602_02075</name>
</gene>
<feature type="domain" description="Schlafen AlbA-2" evidence="2">
    <location>
        <begin position="23"/>
        <end position="138"/>
    </location>
</feature>
<evidence type="ECO:0000313" key="4">
    <source>
        <dbReference type="Proteomes" id="UP000197692"/>
    </source>
</evidence>
<dbReference type="InterPro" id="IPR038475">
    <property type="entry name" value="RecG_C_sf"/>
</dbReference>
<evidence type="ECO:0000259" key="2">
    <source>
        <dbReference type="Pfam" id="PF04326"/>
    </source>
</evidence>
<dbReference type="RefSeq" id="WP_010935739.1">
    <property type="nucleotide sequence ID" value="NZ_JADQUC010000013.1"/>
</dbReference>
<dbReference type="Gene3D" id="3.30.565.60">
    <property type="match status" value="1"/>
</dbReference>
<dbReference type="InterPro" id="IPR038461">
    <property type="entry name" value="Schlafen_AlbA_2_dom_sf"/>
</dbReference>
<proteinExistence type="predicted"/>
<keyword evidence="3" id="KW-0238">DNA-binding</keyword>
<organism evidence="3 4">
    <name type="scientific">Corynebacterium diphtheriae bv. mitis</name>
    <dbReference type="NCBI Taxonomy" id="1806053"/>
    <lineage>
        <taxon>Bacteria</taxon>
        <taxon>Bacillati</taxon>
        <taxon>Actinomycetota</taxon>
        <taxon>Actinomycetes</taxon>
        <taxon>Mycobacteriales</taxon>
        <taxon>Corynebacteriaceae</taxon>
        <taxon>Corynebacterium</taxon>
    </lineage>
</organism>
<dbReference type="GO" id="GO:0003677">
    <property type="term" value="F:DNA binding"/>
    <property type="evidence" value="ECO:0007669"/>
    <property type="project" value="UniProtKB-KW"/>
</dbReference>
<protein>
    <submittedName>
        <fullName evidence="3">DNA-binding protein</fullName>
    </submittedName>
</protein>
<feature type="region of interest" description="Disordered" evidence="1">
    <location>
        <begin position="460"/>
        <end position="481"/>
    </location>
</feature>
<dbReference type="AlphaFoldDB" id="A0A854NHC1"/>